<name>A0A5A7R094_STRAF</name>
<sequence length="389" mass="42484">MKWEVTKERGLNLHKEQIAREEAPSNISITCSEFEPELGNQRRHLTNPGHLTYPDLQQKSPEKIDNILQSSKKTTTAVTPQKEKSPVDAPAVMPQGTLDPHIGVNQDRLAISSGPRSESRGPKTGNFDSPINFGSYAPAPEVTSLKKTNPAATPLLLTGQRPPSPTQTLYRDHVLGLEAVANPELRCNNLGQQTSHSIGPIVQTAQPTAPLNQFQPHSFGPSDPSPPHLSPSLGLPIFGPTKPINYQAQTNPANTPLTILNSNPLQTIQPILEYTRPSAALCICISECVYTKEDKRGRMKRRVVIETMAICPIGGGNLLRWLPQARGGGAPPAWRPFHSTSQRFSSIPIAIPQLAEAAPYVVNRRPPAAPLHCRVELKTARHTVIRLDC</sequence>
<accession>A0A5A7R094</accession>
<dbReference type="AlphaFoldDB" id="A0A5A7R094"/>
<feature type="region of interest" description="Disordered" evidence="1">
    <location>
        <begin position="111"/>
        <end position="132"/>
    </location>
</feature>
<gene>
    <name evidence="2" type="ORF">STAS_26915</name>
</gene>
<evidence type="ECO:0000313" key="2">
    <source>
        <dbReference type="EMBL" id="GER49661.1"/>
    </source>
</evidence>
<evidence type="ECO:0000256" key="1">
    <source>
        <dbReference type="SAM" id="MobiDB-lite"/>
    </source>
</evidence>
<comment type="caution">
    <text evidence="2">The sequence shown here is derived from an EMBL/GenBank/DDBJ whole genome shotgun (WGS) entry which is preliminary data.</text>
</comment>
<reference evidence="3" key="1">
    <citation type="journal article" date="2019" name="Curr. Biol.">
        <title>Genome Sequence of Striga asiatica Provides Insight into the Evolution of Plant Parasitism.</title>
        <authorList>
            <person name="Yoshida S."/>
            <person name="Kim S."/>
            <person name="Wafula E.K."/>
            <person name="Tanskanen J."/>
            <person name="Kim Y.M."/>
            <person name="Honaas L."/>
            <person name="Yang Z."/>
            <person name="Spallek T."/>
            <person name="Conn C.E."/>
            <person name="Ichihashi Y."/>
            <person name="Cheong K."/>
            <person name="Cui S."/>
            <person name="Der J.P."/>
            <person name="Gundlach H."/>
            <person name="Jiao Y."/>
            <person name="Hori C."/>
            <person name="Ishida J.K."/>
            <person name="Kasahara H."/>
            <person name="Kiba T."/>
            <person name="Kim M.S."/>
            <person name="Koo N."/>
            <person name="Laohavisit A."/>
            <person name="Lee Y.H."/>
            <person name="Lumba S."/>
            <person name="McCourt P."/>
            <person name="Mortimer J.C."/>
            <person name="Mutuku J.M."/>
            <person name="Nomura T."/>
            <person name="Sasaki-Sekimoto Y."/>
            <person name="Seto Y."/>
            <person name="Wang Y."/>
            <person name="Wakatake T."/>
            <person name="Sakakibara H."/>
            <person name="Demura T."/>
            <person name="Yamaguchi S."/>
            <person name="Yoneyama K."/>
            <person name="Manabe R.I."/>
            <person name="Nelson D.C."/>
            <person name="Schulman A.H."/>
            <person name="Timko M.P."/>
            <person name="dePamphilis C.W."/>
            <person name="Choi D."/>
            <person name="Shirasu K."/>
        </authorList>
    </citation>
    <scope>NUCLEOTIDE SEQUENCE [LARGE SCALE GENOMIC DNA]</scope>
    <source>
        <strain evidence="3">cv. UVA1</strain>
    </source>
</reference>
<proteinExistence type="predicted"/>
<dbReference type="EMBL" id="BKCP01008737">
    <property type="protein sequence ID" value="GER49661.1"/>
    <property type="molecule type" value="Genomic_DNA"/>
</dbReference>
<dbReference type="Proteomes" id="UP000325081">
    <property type="component" value="Unassembled WGS sequence"/>
</dbReference>
<evidence type="ECO:0000313" key="3">
    <source>
        <dbReference type="Proteomes" id="UP000325081"/>
    </source>
</evidence>
<keyword evidence="3" id="KW-1185">Reference proteome</keyword>
<organism evidence="2 3">
    <name type="scientific">Striga asiatica</name>
    <name type="common">Asiatic witchweed</name>
    <name type="synonym">Buchnera asiatica</name>
    <dbReference type="NCBI Taxonomy" id="4170"/>
    <lineage>
        <taxon>Eukaryota</taxon>
        <taxon>Viridiplantae</taxon>
        <taxon>Streptophyta</taxon>
        <taxon>Embryophyta</taxon>
        <taxon>Tracheophyta</taxon>
        <taxon>Spermatophyta</taxon>
        <taxon>Magnoliopsida</taxon>
        <taxon>eudicotyledons</taxon>
        <taxon>Gunneridae</taxon>
        <taxon>Pentapetalae</taxon>
        <taxon>asterids</taxon>
        <taxon>lamiids</taxon>
        <taxon>Lamiales</taxon>
        <taxon>Orobanchaceae</taxon>
        <taxon>Buchnereae</taxon>
        <taxon>Striga</taxon>
    </lineage>
</organism>
<protein>
    <submittedName>
        <fullName evidence="2">Global transcription factor group E4</fullName>
    </submittedName>
</protein>